<feature type="transmembrane region" description="Helical" evidence="2">
    <location>
        <begin position="6"/>
        <end position="27"/>
    </location>
</feature>
<dbReference type="AlphaFoldDB" id="A0A059FS83"/>
<reference evidence="4 5" key="1">
    <citation type="journal article" date="2014" name="Antonie Van Leeuwenhoek">
        <title>Hyphomonas beringensis sp. nov. and Hyphomonas chukchiensis sp. nov., isolated from surface seawater of the Bering Sea and Chukchi Sea.</title>
        <authorList>
            <person name="Li C."/>
            <person name="Lai Q."/>
            <person name="Li G."/>
            <person name="Dong C."/>
            <person name="Wang J."/>
            <person name="Liao Y."/>
            <person name="Shao Z."/>
        </authorList>
    </citation>
    <scope>NUCLEOTIDE SEQUENCE [LARGE SCALE GENOMIC DNA]</scope>
    <source>
        <strain evidence="4 5">MHS-2</strain>
    </source>
</reference>
<evidence type="ECO:0000313" key="5">
    <source>
        <dbReference type="Proteomes" id="UP000025171"/>
    </source>
</evidence>
<dbReference type="PANTHER" id="PTHR43283:SF14">
    <property type="entry name" value="BLL8153 PROTEIN"/>
    <property type="match status" value="1"/>
</dbReference>
<dbReference type="EMBL" id="ARYK01000002">
    <property type="protein sequence ID" value="KCZ93381.1"/>
    <property type="molecule type" value="Genomic_DNA"/>
</dbReference>
<keyword evidence="2" id="KW-0812">Transmembrane</keyword>
<feature type="domain" description="Beta-lactamase-related" evidence="3">
    <location>
        <begin position="103"/>
        <end position="388"/>
    </location>
</feature>
<keyword evidence="2" id="KW-1133">Transmembrane helix</keyword>
<evidence type="ECO:0000256" key="2">
    <source>
        <dbReference type="SAM" id="Phobius"/>
    </source>
</evidence>
<evidence type="ECO:0000256" key="1">
    <source>
        <dbReference type="SAM" id="MobiDB-lite"/>
    </source>
</evidence>
<dbReference type="InterPro" id="IPR050789">
    <property type="entry name" value="Diverse_Enzym_Activities"/>
</dbReference>
<feature type="region of interest" description="Disordered" evidence="1">
    <location>
        <begin position="416"/>
        <end position="438"/>
    </location>
</feature>
<dbReference type="STRING" id="1280950.HJO_05980"/>
<comment type="caution">
    <text evidence="4">The sequence shown here is derived from an EMBL/GenBank/DDBJ whole genome shotgun (WGS) entry which is preliminary data.</text>
</comment>
<dbReference type="Proteomes" id="UP000025171">
    <property type="component" value="Unassembled WGS sequence"/>
</dbReference>
<sequence length="438" mass="48323">MFGHWWQVGGAVLVGILAVAGLLGVLFKDTIYRLVLALSLFSGADQSNRFNRIADIYPTSTVPASRRPRPFPEGAAIGLPRKFRFEDGYSQSDEFLNSTDTSALLVLKDGELCFEQYALTGGPDVNWLSWSMAKSCVSALVGIAIEEGFIQSIEEPITKYVPQLEGSAYGGVRIKDVLQMSSGASWNEDYSDPKSDINRFARVFAFGRSFTKFAVSLRPAREPGKYKLYNSVDTQVLGLLVAEATGCTLTEYMRVKLWEPIGAESPAHWILDSDGVEMAFGGLNATARDYAKLGELYRNHGQWHGRQVVPSDWVSASLTPDAPHLAVNAETLPDAPRGYGQDLGYGFQWWLLDGDEGEFAAMGIYNQFIYVNPSRNITIVKLSANRQYGVGQTEAYSREMESIALFRAIAQTAGKVRQDDEQDAEVPMTMPARQGTWG</sequence>
<proteinExistence type="predicted"/>
<name>A0A059FS83_9PROT</name>
<evidence type="ECO:0000259" key="3">
    <source>
        <dbReference type="Pfam" id="PF00144"/>
    </source>
</evidence>
<protein>
    <recommendedName>
        <fullName evidence="3">Beta-lactamase-related domain-containing protein</fullName>
    </recommendedName>
</protein>
<keyword evidence="5" id="KW-1185">Reference proteome</keyword>
<dbReference type="eggNOG" id="COG1680">
    <property type="taxonomic scope" value="Bacteria"/>
</dbReference>
<dbReference type="PANTHER" id="PTHR43283">
    <property type="entry name" value="BETA-LACTAMASE-RELATED"/>
    <property type="match status" value="1"/>
</dbReference>
<accession>A0A059FS83</accession>
<dbReference type="Pfam" id="PF00144">
    <property type="entry name" value="Beta-lactamase"/>
    <property type="match status" value="1"/>
</dbReference>
<dbReference type="RefSeq" id="WP_084141617.1">
    <property type="nucleotide sequence ID" value="NZ_ARYK01000002.1"/>
</dbReference>
<dbReference type="InterPro" id="IPR012338">
    <property type="entry name" value="Beta-lactam/transpept-like"/>
</dbReference>
<dbReference type="PATRIC" id="fig|1280950.3.peg.1205"/>
<keyword evidence="2" id="KW-0472">Membrane</keyword>
<evidence type="ECO:0000313" key="4">
    <source>
        <dbReference type="EMBL" id="KCZ93381.1"/>
    </source>
</evidence>
<dbReference type="Gene3D" id="3.40.710.10">
    <property type="entry name" value="DD-peptidase/beta-lactamase superfamily"/>
    <property type="match status" value="1"/>
</dbReference>
<dbReference type="InterPro" id="IPR001466">
    <property type="entry name" value="Beta-lactam-related"/>
</dbReference>
<dbReference type="OrthoDB" id="9814204at2"/>
<organism evidence="4 5">
    <name type="scientific">Hyphomonas johnsonii MHS-2</name>
    <dbReference type="NCBI Taxonomy" id="1280950"/>
    <lineage>
        <taxon>Bacteria</taxon>
        <taxon>Pseudomonadati</taxon>
        <taxon>Pseudomonadota</taxon>
        <taxon>Alphaproteobacteria</taxon>
        <taxon>Hyphomonadales</taxon>
        <taxon>Hyphomonadaceae</taxon>
        <taxon>Hyphomonas</taxon>
    </lineage>
</organism>
<gene>
    <name evidence="4" type="ORF">HJO_05980</name>
</gene>
<dbReference type="SUPFAM" id="SSF56601">
    <property type="entry name" value="beta-lactamase/transpeptidase-like"/>
    <property type="match status" value="1"/>
</dbReference>